<protein>
    <submittedName>
        <fullName evidence="6">Heparinase II/III family protein</fullName>
    </submittedName>
</protein>
<organism evidence="6 7">
    <name type="scientific">Paenibacillus thermoaerophilus</name>
    <dbReference type="NCBI Taxonomy" id="1215385"/>
    <lineage>
        <taxon>Bacteria</taxon>
        <taxon>Bacillati</taxon>
        <taxon>Bacillota</taxon>
        <taxon>Bacilli</taxon>
        <taxon>Bacillales</taxon>
        <taxon>Paenibacillaceae</taxon>
        <taxon>Paenibacillus</taxon>
    </lineage>
</organism>
<sequence length="1017" mass="113160">MGTAYSKRGIYFTEDDVLIARRNIERLPRAQAAFERMKQRCESFLLLPDEFVYDSVLGMRDETFAYGISGCPGCGKAFPMEPEEQRRFISGLELHPVKTVTCPNCRTTFPNEQYPDDGQGFERNGKGYYPIGMWNFFHAGELLGGVRDHEGLVTKLTYMYMLTGDYRYAHKAIVLLDAFGAIIAGTIGPRDFTPFGSSFEIGRLHLLTSIVHRVKVFLAHDYSWLSDLAELDATSPALAKLGKQGSIRENIVSLLEEYMLTEPGGPEYDLRDGNLTNLQNHESDGVRAMLAVGLALGREDYCRWGVQAVEAYFYNAIGRDGMYYEGSYGYSLFTGTVFLDIAMLAMRASTEAQLVGFHPFACDRFYRFAVENPLRMMCQGHMPGYGDWGRDRSVGREPDGKLLTNIYRASQMFRQFSPSKELRAKAELVMRQLFPLIEEQLGGQGSDLFFSHPEGSAIETERFRLPAGNTLMADAGIVILRDRNDTTALLRFGPNQTHSHDDVLALHYYAYGQNITADLGYGIYGTNSHFGWASKSIAHNTVVVNRDERMVAQQIYKPFRGGRLTFLHESANVSAMEAQAPELYGIDVYQRMVGIVPIGRNASYAADFFAVFGAETADYAFHAFHSQSELRLAGTDRVADPAWTLAGVDEAEKGERQLYYDRPSCSYGERLTTGETFSEFMGDEKQHLWTPQVNNGYGYVYDLREHRTASGTFKATWRAQDGCELRLFGVGAAADRLFSGLCPSLDGDVRHPILVWRSRDARKTYGAVIQAASPDGEGEQAVLEVEQLEADQAQATAIAIRLSDGRTDYWVYSLSDGQVRVNTRHGEWMVDGRCAWMRIEPDGSIEAAELLQARQSVLAGVVLSTAAERAVAIVRAVDTANGTITVHTVRGSLPESGLIGIRSARTGRITVYEATRTSECELRLKESMTLSKGIVLRSDAEVLESRYPLPLAGDCAYAGAPSRFDGKTVQGAYGGRAVIRSVRALKLLEVDVIHPFAEREPFDIVDIEPGDEVRFMS</sequence>
<dbReference type="Gene3D" id="2.70.98.70">
    <property type="match status" value="1"/>
</dbReference>
<dbReference type="PANTHER" id="PTHR39210:SF1">
    <property type="entry name" value="HEPARIN-SULFATE LYASE"/>
    <property type="match status" value="1"/>
</dbReference>
<keyword evidence="3" id="KW-0574">Periplasm</keyword>
<evidence type="ECO:0000256" key="1">
    <source>
        <dbReference type="ARBA" id="ARBA00004418"/>
    </source>
</evidence>
<proteinExistence type="predicted"/>
<evidence type="ECO:0000313" key="6">
    <source>
        <dbReference type="EMBL" id="MFC7750716.1"/>
    </source>
</evidence>
<dbReference type="SUPFAM" id="SSF48230">
    <property type="entry name" value="Chondroitin AC/alginate lyase"/>
    <property type="match status" value="1"/>
</dbReference>
<dbReference type="InterPro" id="IPR012480">
    <property type="entry name" value="Hepar_II_III_C"/>
</dbReference>
<dbReference type="EMBL" id="JBHTGQ010000027">
    <property type="protein sequence ID" value="MFC7750716.1"/>
    <property type="molecule type" value="Genomic_DNA"/>
</dbReference>
<feature type="domain" description="Heparinase II/III-like C-terminal" evidence="5">
    <location>
        <begin position="470"/>
        <end position="567"/>
    </location>
</feature>
<dbReference type="PANTHER" id="PTHR39210">
    <property type="entry name" value="HEPARIN-SULFATE LYASE"/>
    <property type="match status" value="1"/>
</dbReference>
<evidence type="ECO:0000313" key="7">
    <source>
        <dbReference type="Proteomes" id="UP001596528"/>
    </source>
</evidence>
<dbReference type="Pfam" id="PF07940">
    <property type="entry name" value="Hepar_II_III_C"/>
    <property type="match status" value="1"/>
</dbReference>
<keyword evidence="7" id="KW-1185">Reference proteome</keyword>
<comment type="caution">
    <text evidence="6">The sequence shown here is derived from an EMBL/GenBank/DDBJ whole genome shotgun (WGS) entry which is preliminary data.</text>
</comment>
<comment type="subcellular location">
    <subcellularLocation>
        <location evidence="1">Periplasm</location>
    </subcellularLocation>
</comment>
<dbReference type="InterPro" id="IPR008929">
    <property type="entry name" value="Chondroitin_lyas"/>
</dbReference>
<evidence type="ECO:0000256" key="4">
    <source>
        <dbReference type="ARBA" id="ARBA00023239"/>
    </source>
</evidence>
<dbReference type="Proteomes" id="UP001596528">
    <property type="component" value="Unassembled WGS sequence"/>
</dbReference>
<dbReference type="Gene3D" id="1.50.10.100">
    <property type="entry name" value="Chondroitin AC/alginate lyase"/>
    <property type="match status" value="1"/>
</dbReference>
<dbReference type="RefSeq" id="WP_138789984.1">
    <property type="nucleotide sequence ID" value="NZ_JBHTGQ010000027.1"/>
</dbReference>
<evidence type="ECO:0000256" key="2">
    <source>
        <dbReference type="ARBA" id="ARBA00022729"/>
    </source>
</evidence>
<evidence type="ECO:0000256" key="3">
    <source>
        <dbReference type="ARBA" id="ARBA00022764"/>
    </source>
</evidence>
<accession>A0ABW2V650</accession>
<name>A0ABW2V650_9BACL</name>
<keyword evidence="2" id="KW-0732">Signal</keyword>
<gene>
    <name evidence="6" type="ORF">ACFQWB_12385</name>
</gene>
<evidence type="ECO:0000259" key="5">
    <source>
        <dbReference type="Pfam" id="PF07940"/>
    </source>
</evidence>
<reference evidence="7" key="1">
    <citation type="journal article" date="2019" name="Int. J. Syst. Evol. Microbiol.">
        <title>The Global Catalogue of Microorganisms (GCM) 10K type strain sequencing project: providing services to taxonomists for standard genome sequencing and annotation.</title>
        <authorList>
            <consortium name="The Broad Institute Genomics Platform"/>
            <consortium name="The Broad Institute Genome Sequencing Center for Infectious Disease"/>
            <person name="Wu L."/>
            <person name="Ma J."/>
        </authorList>
    </citation>
    <scope>NUCLEOTIDE SEQUENCE [LARGE SCALE GENOMIC DNA]</scope>
    <source>
        <strain evidence="7">JCM 18657</strain>
    </source>
</reference>
<keyword evidence="4" id="KW-0456">Lyase</keyword>